<dbReference type="PANTHER" id="PTHR43620:SF7">
    <property type="entry name" value="GLYCEROPHOSPHODIESTER PHOSPHODIESTERASE GDPD5-RELATED"/>
    <property type="match status" value="1"/>
</dbReference>
<comment type="similarity">
    <text evidence="1">Belongs to the glycerophosphoryl diester phosphodiesterase family.</text>
</comment>
<evidence type="ECO:0000256" key="2">
    <source>
        <dbReference type="ARBA" id="ARBA00012247"/>
    </source>
</evidence>
<sequence length="407" mass="45383">MPGSRIDPGLQDRRGGNTGEAGIDCDEVSRDLPRRSRRCAEGRHAPPQETCPILHRILLFLLSMAIAMTPTTAAPPDTAPDAIPAPIVIAHRGASGYLPEHSLEAKAMAHAMGTDFLEQDVVLTRDARAIVLHDLYLEDITDVARRFPDRARADGRWYAIDFSLAEIRSLRVHERIDLATGQPVFPERFPPEADLFRIHTLEEELSLIRGLNRSTGRTAGIYVELKHPAWHLAEGLDPVPILMRELDRAGYRGPEDRVYIQCFEPDTLKRLREDIGTRIPLIQLIGENDWRSPADLPVDFERMRTPEGLAAVAAYARGIGPWIGQIHQGTDETGAHRTTRLAADAHAAGLLVHPYTFRRDALPEGFGDFEALLRFFLVDQGVDGIFTDHPDVAVHLRGRFTGREQAE</sequence>
<proteinExistence type="inferred from homology"/>
<dbReference type="Gene3D" id="3.20.20.190">
    <property type="entry name" value="Phosphatidylinositol (PI) phosphodiesterase"/>
    <property type="match status" value="1"/>
</dbReference>
<evidence type="ECO:0000313" key="9">
    <source>
        <dbReference type="EMBL" id="SDX24486.1"/>
    </source>
</evidence>
<dbReference type="GO" id="GO:0042597">
    <property type="term" value="C:periplasmic space"/>
    <property type="evidence" value="ECO:0007669"/>
    <property type="project" value="TreeGrafter"/>
</dbReference>
<protein>
    <recommendedName>
        <fullName evidence="2">glycerophosphodiester phosphodiesterase</fullName>
        <ecNumber evidence="2">3.1.4.46</ecNumber>
    </recommendedName>
</protein>
<dbReference type="PANTHER" id="PTHR43620">
    <property type="entry name" value="GLYCEROPHOSPHORYL DIESTER PHOSPHODIESTERASE"/>
    <property type="match status" value="1"/>
</dbReference>
<dbReference type="PROSITE" id="PS51704">
    <property type="entry name" value="GP_PDE"/>
    <property type="match status" value="1"/>
</dbReference>
<evidence type="ECO:0000313" key="10">
    <source>
        <dbReference type="Proteomes" id="UP000198816"/>
    </source>
</evidence>
<dbReference type="AlphaFoldDB" id="A0A1H3A4A7"/>
<dbReference type="GO" id="GO:0006071">
    <property type="term" value="P:glycerol metabolic process"/>
    <property type="evidence" value="ECO:0007669"/>
    <property type="project" value="UniProtKB-KW"/>
</dbReference>
<evidence type="ECO:0000259" key="8">
    <source>
        <dbReference type="PROSITE" id="PS51704"/>
    </source>
</evidence>
<dbReference type="EMBL" id="FNNZ01000018">
    <property type="protein sequence ID" value="SDX24486.1"/>
    <property type="molecule type" value="Genomic_DNA"/>
</dbReference>
<dbReference type="Pfam" id="PF03009">
    <property type="entry name" value="GDPD"/>
    <property type="match status" value="1"/>
</dbReference>
<feature type="domain" description="GP-PDE" evidence="8">
    <location>
        <begin position="86"/>
        <end position="397"/>
    </location>
</feature>
<evidence type="ECO:0000256" key="7">
    <source>
        <dbReference type="SAM" id="MobiDB-lite"/>
    </source>
</evidence>
<reference evidence="10" key="1">
    <citation type="submission" date="2016-10" db="EMBL/GenBank/DDBJ databases">
        <authorList>
            <person name="Varghese N."/>
            <person name="Submissions S."/>
        </authorList>
    </citation>
    <scope>NUCLEOTIDE SEQUENCE [LARGE SCALE GENOMIC DNA]</scope>
    <source>
        <strain evidence="10">DSM 217</strain>
    </source>
</reference>
<evidence type="ECO:0000256" key="3">
    <source>
        <dbReference type="ARBA" id="ARBA00022729"/>
    </source>
</evidence>
<comment type="catalytic activity">
    <reaction evidence="6">
        <text>a sn-glycero-3-phosphodiester + H2O = an alcohol + sn-glycerol 3-phosphate + H(+)</text>
        <dbReference type="Rhea" id="RHEA:12969"/>
        <dbReference type="ChEBI" id="CHEBI:15377"/>
        <dbReference type="ChEBI" id="CHEBI:15378"/>
        <dbReference type="ChEBI" id="CHEBI:30879"/>
        <dbReference type="ChEBI" id="CHEBI:57597"/>
        <dbReference type="ChEBI" id="CHEBI:83408"/>
        <dbReference type="EC" id="3.1.4.46"/>
    </reaction>
</comment>
<feature type="region of interest" description="Disordered" evidence="7">
    <location>
        <begin position="1"/>
        <end position="25"/>
    </location>
</feature>
<evidence type="ECO:0000256" key="5">
    <source>
        <dbReference type="ARBA" id="ARBA00022801"/>
    </source>
</evidence>
<evidence type="ECO:0000256" key="4">
    <source>
        <dbReference type="ARBA" id="ARBA00022798"/>
    </source>
</evidence>
<dbReference type="GO" id="GO:0006629">
    <property type="term" value="P:lipid metabolic process"/>
    <property type="evidence" value="ECO:0007669"/>
    <property type="project" value="InterPro"/>
</dbReference>
<accession>A0A1H3A4A7</accession>
<keyword evidence="4" id="KW-0319">Glycerol metabolism</keyword>
<dbReference type="Proteomes" id="UP000198816">
    <property type="component" value="Unassembled WGS sequence"/>
</dbReference>
<keyword evidence="3" id="KW-0732">Signal</keyword>
<dbReference type="SUPFAM" id="SSF51695">
    <property type="entry name" value="PLC-like phosphodiesterases"/>
    <property type="match status" value="1"/>
</dbReference>
<dbReference type="InterPro" id="IPR030395">
    <property type="entry name" value="GP_PDE_dom"/>
</dbReference>
<organism evidence="9 10">
    <name type="scientific">Thiocapsa roseopersicina</name>
    <dbReference type="NCBI Taxonomy" id="1058"/>
    <lineage>
        <taxon>Bacteria</taxon>
        <taxon>Pseudomonadati</taxon>
        <taxon>Pseudomonadota</taxon>
        <taxon>Gammaproteobacteria</taxon>
        <taxon>Chromatiales</taxon>
        <taxon>Chromatiaceae</taxon>
        <taxon>Thiocapsa</taxon>
    </lineage>
</organism>
<dbReference type="InterPro" id="IPR017946">
    <property type="entry name" value="PLC-like_Pdiesterase_TIM-brl"/>
</dbReference>
<evidence type="ECO:0000256" key="6">
    <source>
        <dbReference type="ARBA" id="ARBA00047512"/>
    </source>
</evidence>
<dbReference type="NCBIfam" id="NF008354">
    <property type="entry name" value="PRK11143.1"/>
    <property type="match status" value="1"/>
</dbReference>
<evidence type="ECO:0000256" key="1">
    <source>
        <dbReference type="ARBA" id="ARBA00007277"/>
    </source>
</evidence>
<dbReference type="FunFam" id="3.20.20.190:FF:000009">
    <property type="entry name" value="Glycerophosphodiester phosphodiesterase, periplasmic"/>
    <property type="match status" value="1"/>
</dbReference>
<keyword evidence="5" id="KW-0378">Hydrolase</keyword>
<dbReference type="GO" id="GO:0008889">
    <property type="term" value="F:glycerophosphodiester phosphodiesterase activity"/>
    <property type="evidence" value="ECO:0007669"/>
    <property type="project" value="UniProtKB-EC"/>
</dbReference>
<name>A0A1H3A4A7_THIRO</name>
<dbReference type="EC" id="3.1.4.46" evidence="2"/>
<gene>
    <name evidence="9" type="ORF">SAMN05421783_11854</name>
</gene>
<keyword evidence="10" id="KW-1185">Reference proteome</keyword>
<dbReference type="STRING" id="1058.SAMN05421783_11854"/>